<evidence type="ECO:0000313" key="2">
    <source>
        <dbReference type="EMBL" id="SVD64521.1"/>
    </source>
</evidence>
<feature type="domain" description="Flagellin N-terminal" evidence="1">
    <location>
        <begin position="7"/>
        <end position="127"/>
    </location>
</feature>
<dbReference type="PANTHER" id="PTHR42792">
    <property type="entry name" value="FLAGELLIN"/>
    <property type="match status" value="1"/>
</dbReference>
<dbReference type="Pfam" id="PF00669">
    <property type="entry name" value="Flagellin_N"/>
    <property type="match status" value="1"/>
</dbReference>
<evidence type="ECO:0000259" key="1">
    <source>
        <dbReference type="Pfam" id="PF00669"/>
    </source>
</evidence>
<proteinExistence type="predicted"/>
<dbReference type="GO" id="GO:0009288">
    <property type="term" value="C:bacterial-type flagellum"/>
    <property type="evidence" value="ECO:0007669"/>
    <property type="project" value="InterPro"/>
</dbReference>
<name>A0A382X2R5_9ZZZZ</name>
<organism evidence="2">
    <name type="scientific">marine metagenome</name>
    <dbReference type="NCBI Taxonomy" id="408172"/>
    <lineage>
        <taxon>unclassified sequences</taxon>
        <taxon>metagenomes</taxon>
        <taxon>ecological metagenomes</taxon>
    </lineage>
</organism>
<dbReference type="SUPFAM" id="SSF64518">
    <property type="entry name" value="Phase 1 flagellin"/>
    <property type="match status" value="1"/>
</dbReference>
<dbReference type="PRINTS" id="PR00207">
    <property type="entry name" value="FLAGELLIN"/>
</dbReference>
<dbReference type="PANTHER" id="PTHR42792:SF2">
    <property type="entry name" value="FLAGELLIN"/>
    <property type="match status" value="1"/>
</dbReference>
<protein>
    <recommendedName>
        <fullName evidence="1">Flagellin N-terminal domain-containing protein</fullName>
    </recommendedName>
</protein>
<dbReference type="InterPro" id="IPR001492">
    <property type="entry name" value="Flagellin"/>
</dbReference>
<dbReference type="AlphaFoldDB" id="A0A382X2R5"/>
<dbReference type="InterPro" id="IPR001029">
    <property type="entry name" value="Flagellin_N"/>
</dbReference>
<sequence>MPIRLGNNIESMNARRFLNQSSADFTKRVERLSSGLRINRGADDPAGLSLSEGMRSEILGMKQGINNATQGISLIQLAEGSLNEVSSILRRMREVAVQSANATINYSNRESISSEFNQLSAEIDRIAL</sequence>
<dbReference type="Gene3D" id="1.20.1330.10">
    <property type="entry name" value="f41 fragment of flagellin, N-terminal domain"/>
    <property type="match status" value="1"/>
</dbReference>
<dbReference type="GO" id="GO:0005198">
    <property type="term" value="F:structural molecule activity"/>
    <property type="evidence" value="ECO:0007669"/>
    <property type="project" value="InterPro"/>
</dbReference>
<accession>A0A382X2R5</accession>
<dbReference type="EMBL" id="UINC01163941">
    <property type="protein sequence ID" value="SVD64521.1"/>
    <property type="molecule type" value="Genomic_DNA"/>
</dbReference>
<feature type="non-terminal residue" evidence="2">
    <location>
        <position position="128"/>
    </location>
</feature>
<reference evidence="2" key="1">
    <citation type="submission" date="2018-05" db="EMBL/GenBank/DDBJ databases">
        <authorList>
            <person name="Lanie J.A."/>
            <person name="Ng W.-L."/>
            <person name="Kazmierczak K.M."/>
            <person name="Andrzejewski T.M."/>
            <person name="Davidsen T.M."/>
            <person name="Wayne K.J."/>
            <person name="Tettelin H."/>
            <person name="Glass J.I."/>
            <person name="Rusch D."/>
            <person name="Podicherti R."/>
            <person name="Tsui H.-C.T."/>
            <person name="Winkler M.E."/>
        </authorList>
    </citation>
    <scope>NUCLEOTIDE SEQUENCE</scope>
</reference>
<gene>
    <name evidence="2" type="ORF">METZ01_LOCUS417375</name>
</gene>